<evidence type="ECO:0000313" key="3">
    <source>
        <dbReference type="Proteomes" id="UP001055439"/>
    </source>
</evidence>
<keyword evidence="3" id="KW-1185">Reference proteome</keyword>
<evidence type="ECO:0000313" key="2">
    <source>
        <dbReference type="EMBL" id="URE31563.1"/>
    </source>
</evidence>
<proteinExistence type="predicted"/>
<feature type="region of interest" description="Disordered" evidence="1">
    <location>
        <begin position="65"/>
        <end position="106"/>
    </location>
</feature>
<organism evidence="2 3">
    <name type="scientific">Musa troglodytarum</name>
    <name type="common">fe'i banana</name>
    <dbReference type="NCBI Taxonomy" id="320322"/>
    <lineage>
        <taxon>Eukaryota</taxon>
        <taxon>Viridiplantae</taxon>
        <taxon>Streptophyta</taxon>
        <taxon>Embryophyta</taxon>
        <taxon>Tracheophyta</taxon>
        <taxon>Spermatophyta</taxon>
        <taxon>Magnoliopsida</taxon>
        <taxon>Liliopsida</taxon>
        <taxon>Zingiberales</taxon>
        <taxon>Musaceae</taxon>
        <taxon>Musa</taxon>
    </lineage>
</organism>
<dbReference type="Proteomes" id="UP001055439">
    <property type="component" value="Chromosome 8"/>
</dbReference>
<name>A0A9E7HL44_9LILI</name>
<feature type="region of interest" description="Disordered" evidence="1">
    <location>
        <begin position="240"/>
        <end position="261"/>
    </location>
</feature>
<dbReference type="OrthoDB" id="690998at2759"/>
<dbReference type="EMBL" id="CP097510">
    <property type="protein sequence ID" value="URE31563.1"/>
    <property type="molecule type" value="Genomic_DNA"/>
</dbReference>
<feature type="compositionally biased region" description="Low complexity" evidence="1">
    <location>
        <begin position="94"/>
        <end position="103"/>
    </location>
</feature>
<feature type="compositionally biased region" description="Low complexity" evidence="1">
    <location>
        <begin position="30"/>
        <end position="42"/>
    </location>
</feature>
<evidence type="ECO:0000256" key="1">
    <source>
        <dbReference type="SAM" id="MobiDB-lite"/>
    </source>
</evidence>
<dbReference type="AlphaFoldDB" id="A0A9E7HL44"/>
<reference evidence="2" key="1">
    <citation type="submission" date="2022-05" db="EMBL/GenBank/DDBJ databases">
        <title>The Musa troglodytarum L. genome provides insights into the mechanism of non-climacteric behaviour and enrichment of carotenoids.</title>
        <authorList>
            <person name="Wang J."/>
        </authorList>
    </citation>
    <scope>NUCLEOTIDE SEQUENCE</scope>
    <source>
        <tissue evidence="2">Leaf</tissue>
    </source>
</reference>
<protein>
    <submittedName>
        <fullName evidence="2">Pentatricopeptide repeat-containing protein</fullName>
    </submittedName>
</protein>
<accession>A0A9E7HL44</accession>
<feature type="region of interest" description="Disordered" evidence="1">
    <location>
        <begin position="1"/>
        <end position="48"/>
    </location>
</feature>
<gene>
    <name evidence="2" type="ORF">MUK42_03653</name>
</gene>
<sequence>MDESWRVSIGSILPRRRSTEEARGRRGRWADSGAGDGAPLGPDDFRDVFGGPPRTVLLRRFSGELHAPADPRPGFYDDIFGSEGGGRGRKSRSKSSSSVLSSEDMSPPIRMAASMAEDAVLSSFASKLRPITIPSRRFSCCFSPPETISLEASFRRSQDEPTGCDNSDADSPSSVISSVFLDPVLSKADRGVEGHREAAESSYVIEINGHGMGGKEGAAAIDEAIAWAKQKFWDHQMSKGLDEPLQPEDEIKGKENPVGIC</sequence>